<evidence type="ECO:0000313" key="2">
    <source>
        <dbReference type="Proteomes" id="UP001215280"/>
    </source>
</evidence>
<evidence type="ECO:0000313" key="1">
    <source>
        <dbReference type="EMBL" id="KAJ7777945.1"/>
    </source>
</evidence>
<dbReference type="AlphaFoldDB" id="A0AAD7K416"/>
<gene>
    <name evidence="1" type="ORF">DFH07DRAFT_695064</name>
</gene>
<accession>A0AAD7K416</accession>
<keyword evidence="2" id="KW-1185">Reference proteome</keyword>
<protein>
    <submittedName>
        <fullName evidence="1">Uncharacterized protein</fullName>
    </submittedName>
</protein>
<dbReference type="Proteomes" id="UP001215280">
    <property type="component" value="Unassembled WGS sequence"/>
</dbReference>
<feature type="non-terminal residue" evidence="1">
    <location>
        <position position="1"/>
    </location>
</feature>
<feature type="non-terminal residue" evidence="1">
    <location>
        <position position="141"/>
    </location>
</feature>
<organism evidence="1 2">
    <name type="scientific">Mycena maculata</name>
    <dbReference type="NCBI Taxonomy" id="230809"/>
    <lineage>
        <taxon>Eukaryota</taxon>
        <taxon>Fungi</taxon>
        <taxon>Dikarya</taxon>
        <taxon>Basidiomycota</taxon>
        <taxon>Agaricomycotina</taxon>
        <taxon>Agaricomycetes</taxon>
        <taxon>Agaricomycetidae</taxon>
        <taxon>Agaricales</taxon>
        <taxon>Marasmiineae</taxon>
        <taxon>Mycenaceae</taxon>
        <taxon>Mycena</taxon>
    </lineage>
</organism>
<sequence>VHVQPPLQPPPPAGKAYKKMRSAEYTHEAASGATKPALNPCSAASDIPLAQLKISADQLAALQRMYDPNAGASAGALPVDHIFKLDADDQLYAAAIMAQHGLDLEAREHLTNRWSQQWARSGGGKKTSKDVSETRKILYLW</sequence>
<comment type="caution">
    <text evidence="1">The sequence shown here is derived from an EMBL/GenBank/DDBJ whole genome shotgun (WGS) entry which is preliminary data.</text>
</comment>
<proteinExistence type="predicted"/>
<reference evidence="1" key="1">
    <citation type="submission" date="2023-03" db="EMBL/GenBank/DDBJ databases">
        <title>Massive genome expansion in bonnet fungi (Mycena s.s.) driven by repeated elements and novel gene families across ecological guilds.</title>
        <authorList>
            <consortium name="Lawrence Berkeley National Laboratory"/>
            <person name="Harder C.B."/>
            <person name="Miyauchi S."/>
            <person name="Viragh M."/>
            <person name="Kuo A."/>
            <person name="Thoen E."/>
            <person name="Andreopoulos B."/>
            <person name="Lu D."/>
            <person name="Skrede I."/>
            <person name="Drula E."/>
            <person name="Henrissat B."/>
            <person name="Morin E."/>
            <person name="Kohler A."/>
            <person name="Barry K."/>
            <person name="LaButti K."/>
            <person name="Morin E."/>
            <person name="Salamov A."/>
            <person name="Lipzen A."/>
            <person name="Mereny Z."/>
            <person name="Hegedus B."/>
            <person name="Baldrian P."/>
            <person name="Stursova M."/>
            <person name="Weitz H."/>
            <person name="Taylor A."/>
            <person name="Grigoriev I.V."/>
            <person name="Nagy L.G."/>
            <person name="Martin F."/>
            <person name="Kauserud H."/>
        </authorList>
    </citation>
    <scope>NUCLEOTIDE SEQUENCE</scope>
    <source>
        <strain evidence="1">CBHHK188m</strain>
    </source>
</reference>
<name>A0AAD7K416_9AGAR</name>
<dbReference type="EMBL" id="JARJLG010000009">
    <property type="protein sequence ID" value="KAJ7777945.1"/>
    <property type="molecule type" value="Genomic_DNA"/>
</dbReference>